<dbReference type="Proteomes" id="UP001624684">
    <property type="component" value="Unassembled WGS sequence"/>
</dbReference>
<gene>
    <name evidence="2" type="ORF">ACJHVH_09225</name>
</gene>
<keyword evidence="1" id="KW-0812">Transmembrane</keyword>
<comment type="caution">
    <text evidence="2">The sequence shown here is derived from an EMBL/GenBank/DDBJ whole genome shotgun (WGS) entry which is preliminary data.</text>
</comment>
<sequence length="167" mass="20458">MIKHYDYQRYNKYFNQGYLKDRRNLIYIYVFCKACFVVAFFHVENVYMDGYSSFFVILFFLYLVHCVKYIFFEKRDIYQFFPVDKKIAIRTSVSKYKYLDKIQEVVFCDRKSYLVDLFSFKGAYKKILIINDGQKYFIPYNDEYKDELIELLSMYQKHGRLDSDSTT</sequence>
<dbReference type="EMBL" id="JBJJXE010000034">
    <property type="protein sequence ID" value="MFL1733149.1"/>
    <property type="molecule type" value="Genomic_DNA"/>
</dbReference>
<protein>
    <recommendedName>
        <fullName evidence="4">YcxB-like protein domain-containing protein</fullName>
    </recommendedName>
</protein>
<dbReference type="RefSeq" id="WP_407069631.1">
    <property type="nucleotide sequence ID" value="NZ_JBJJXE010000034.1"/>
</dbReference>
<name>A0ABW8U841_9GAMM</name>
<organism evidence="2 3">
    <name type="scientific">Moraxella oculi</name>
    <dbReference type="NCBI Taxonomy" id="2940516"/>
    <lineage>
        <taxon>Bacteria</taxon>
        <taxon>Pseudomonadati</taxon>
        <taxon>Pseudomonadota</taxon>
        <taxon>Gammaproteobacteria</taxon>
        <taxon>Moraxellales</taxon>
        <taxon>Moraxellaceae</taxon>
        <taxon>Moraxella</taxon>
    </lineage>
</organism>
<evidence type="ECO:0000256" key="1">
    <source>
        <dbReference type="SAM" id="Phobius"/>
    </source>
</evidence>
<evidence type="ECO:0000313" key="3">
    <source>
        <dbReference type="Proteomes" id="UP001624684"/>
    </source>
</evidence>
<proteinExistence type="predicted"/>
<feature type="transmembrane region" description="Helical" evidence="1">
    <location>
        <begin position="25"/>
        <end position="44"/>
    </location>
</feature>
<keyword evidence="1" id="KW-0472">Membrane</keyword>
<keyword evidence="3" id="KW-1185">Reference proteome</keyword>
<evidence type="ECO:0000313" key="2">
    <source>
        <dbReference type="EMBL" id="MFL1733149.1"/>
    </source>
</evidence>
<feature type="transmembrane region" description="Helical" evidence="1">
    <location>
        <begin position="50"/>
        <end position="71"/>
    </location>
</feature>
<keyword evidence="1" id="KW-1133">Transmembrane helix</keyword>
<evidence type="ECO:0008006" key="4">
    <source>
        <dbReference type="Google" id="ProtNLM"/>
    </source>
</evidence>
<accession>A0ABW8U841</accession>
<reference evidence="2 3" key="1">
    <citation type="submission" date="2024-11" db="EMBL/GenBank/DDBJ databases">
        <title>First Report of Moraxella oculi in Brazil in an Infectious Bovine Keratoconjunctivitis Outbreak.</title>
        <authorList>
            <person name="Carvalho C.V."/>
            <person name="Domingues R."/>
            <person name="Coutinho C."/>
            <person name="Honorio N.T.B.S."/>
            <person name="Faza D.R.L.R."/>
            <person name="Carvalho W.A."/>
            <person name="Machado A.B.F."/>
            <person name="Martins M.F."/>
            <person name="Gaspar E.B."/>
        </authorList>
    </citation>
    <scope>NUCLEOTIDE SEQUENCE [LARGE SCALE GENOMIC DNA]</scope>
    <source>
        <strain evidence="2 3">2117LE</strain>
    </source>
</reference>